<evidence type="ECO:0000256" key="7">
    <source>
        <dbReference type="SAM" id="MobiDB-lite"/>
    </source>
</evidence>
<evidence type="ECO:0000256" key="8">
    <source>
        <dbReference type="SAM" id="SignalP"/>
    </source>
</evidence>
<dbReference type="PROSITE" id="PS51257">
    <property type="entry name" value="PROKAR_LIPOPROTEIN"/>
    <property type="match status" value="1"/>
</dbReference>
<feature type="region of interest" description="Disordered" evidence="7">
    <location>
        <begin position="25"/>
        <end position="46"/>
    </location>
</feature>
<evidence type="ECO:0000256" key="1">
    <source>
        <dbReference type="ARBA" id="ARBA00004533"/>
    </source>
</evidence>
<keyword evidence="4" id="KW-0997">Cell inner membrane</keyword>
<dbReference type="SUPFAM" id="SSF53850">
    <property type="entry name" value="Periplasmic binding protein-like II"/>
    <property type="match status" value="1"/>
</dbReference>
<dbReference type="CDD" id="cd13553">
    <property type="entry name" value="PBP2_NrtA_CpmA_like"/>
    <property type="match status" value="1"/>
</dbReference>
<dbReference type="PANTHER" id="PTHR30024">
    <property type="entry name" value="ALIPHATIC SULFONATES-BINDING PROTEIN-RELATED"/>
    <property type="match status" value="1"/>
</dbReference>
<keyword evidence="2" id="KW-0813">Transport</keyword>
<organism evidence="9 10">
    <name type="scientific">Limnofasciculus baicalensis BBK-W-15</name>
    <dbReference type="NCBI Taxonomy" id="2699891"/>
    <lineage>
        <taxon>Bacteria</taxon>
        <taxon>Bacillati</taxon>
        <taxon>Cyanobacteriota</taxon>
        <taxon>Cyanophyceae</taxon>
        <taxon>Coleofasciculales</taxon>
        <taxon>Coleofasciculaceae</taxon>
        <taxon>Limnofasciculus</taxon>
        <taxon>Limnofasciculus baicalensis</taxon>
    </lineage>
</organism>
<keyword evidence="5" id="KW-0406">Ion transport</keyword>
<evidence type="ECO:0000256" key="6">
    <source>
        <dbReference type="ARBA" id="ARBA00023136"/>
    </source>
</evidence>
<dbReference type="PANTHER" id="PTHR30024:SF43">
    <property type="entry name" value="BLL4572 PROTEIN"/>
    <property type="match status" value="1"/>
</dbReference>
<accession>A0AAE3GSQ6</accession>
<sequence length="445" mass="49853">MERRRFLKYTSLAATGLVFAACNSGDSGKKSASDSSSPKPGHDFGTLEKTDLTVGIIPVSESAPLVIAKEKGFFERYGINVNLSKQLDWQAVQDGLIAGKLDASQALFGMPMLAKLGAAKADMISLMVLNLNGGGITLSQKAWDGGIRAGIEYLTFPEFADAYRKYIKAFEEKAKLAVDFTVSMNNYNYRYWLAAMGINPNKDVEVIEIPPSQMVHKIKAGFIDGYCVSEPWNQQAIYEKTGFSSYITPTIWKGHPGNILATMEPWVKENPVTARALVAAVLEACQFCDRPENRPEIVQILAQSKYLNTDAKPVGASLDGTYNYGGFDNKNRVKSIPDFYLFNFRDTNYLKQPNNANYPWRSHGVWLLTQMIRWNHLDLQEYPKDADKIIDKTYPLEIYADVAQALKIKLPSDRMKVEPAEVFIDGRKFDPSQPVEYLNSFDIRA</sequence>
<dbReference type="EMBL" id="JAMZMM010000096">
    <property type="protein sequence ID" value="MCP2729158.1"/>
    <property type="molecule type" value="Genomic_DNA"/>
</dbReference>
<name>A0AAE3GSQ6_9CYAN</name>
<proteinExistence type="predicted"/>
<dbReference type="GO" id="GO:0005886">
    <property type="term" value="C:plasma membrane"/>
    <property type="evidence" value="ECO:0007669"/>
    <property type="project" value="UniProtKB-SubCell"/>
</dbReference>
<feature type="chain" id="PRO_5042172659" evidence="8">
    <location>
        <begin position="21"/>
        <end position="445"/>
    </location>
</feature>
<keyword evidence="6" id="KW-0472">Membrane</keyword>
<reference evidence="9" key="1">
    <citation type="submission" date="2022-06" db="EMBL/GenBank/DDBJ databases">
        <title>New cyanobacteria of genus Symplocastrum in benthos of Lake Baikal.</title>
        <authorList>
            <person name="Sorokovikova E."/>
            <person name="Tikhonova I."/>
            <person name="Krasnopeev A."/>
            <person name="Evseev P."/>
            <person name="Gladkikh A."/>
            <person name="Belykh O."/>
        </authorList>
    </citation>
    <scope>NUCLEOTIDE SEQUENCE</scope>
    <source>
        <strain evidence="9">BBK-W-15</strain>
    </source>
</reference>
<dbReference type="AlphaFoldDB" id="A0AAE3GSQ6"/>
<evidence type="ECO:0000313" key="10">
    <source>
        <dbReference type="Proteomes" id="UP001204953"/>
    </source>
</evidence>
<dbReference type="Gene3D" id="3.40.190.10">
    <property type="entry name" value="Periplasmic binding protein-like II"/>
    <property type="match status" value="2"/>
</dbReference>
<evidence type="ECO:0000256" key="4">
    <source>
        <dbReference type="ARBA" id="ARBA00022519"/>
    </source>
</evidence>
<dbReference type="Proteomes" id="UP001204953">
    <property type="component" value="Unassembled WGS sequence"/>
</dbReference>
<dbReference type="Pfam" id="PF13379">
    <property type="entry name" value="NMT1_2"/>
    <property type="match status" value="1"/>
</dbReference>
<gene>
    <name evidence="9" type="ORF">NJ959_11885</name>
</gene>
<dbReference type="InterPro" id="IPR044527">
    <property type="entry name" value="NrtA/CpmA_ABC-bd_dom"/>
</dbReference>
<comment type="subcellular location">
    <subcellularLocation>
        <location evidence="1">Cell inner membrane</location>
    </subcellularLocation>
</comment>
<dbReference type="RefSeq" id="WP_254011942.1">
    <property type="nucleotide sequence ID" value="NZ_JAMZMM010000096.1"/>
</dbReference>
<evidence type="ECO:0000256" key="2">
    <source>
        <dbReference type="ARBA" id="ARBA00022448"/>
    </source>
</evidence>
<dbReference type="GO" id="GO:0006811">
    <property type="term" value="P:monoatomic ion transport"/>
    <property type="evidence" value="ECO:0007669"/>
    <property type="project" value="UniProtKB-KW"/>
</dbReference>
<protein>
    <submittedName>
        <fullName evidence="9">ABC transporter substrate-binding protein</fullName>
    </submittedName>
</protein>
<evidence type="ECO:0000256" key="5">
    <source>
        <dbReference type="ARBA" id="ARBA00023065"/>
    </source>
</evidence>
<feature type="signal peptide" evidence="8">
    <location>
        <begin position="1"/>
        <end position="20"/>
    </location>
</feature>
<keyword evidence="10" id="KW-1185">Reference proteome</keyword>
<comment type="caution">
    <text evidence="9">The sequence shown here is derived from an EMBL/GenBank/DDBJ whole genome shotgun (WGS) entry which is preliminary data.</text>
</comment>
<evidence type="ECO:0000313" key="9">
    <source>
        <dbReference type="EMBL" id="MCP2729158.1"/>
    </source>
</evidence>
<evidence type="ECO:0000256" key="3">
    <source>
        <dbReference type="ARBA" id="ARBA00022475"/>
    </source>
</evidence>
<keyword evidence="3" id="KW-1003">Cell membrane</keyword>
<keyword evidence="8" id="KW-0732">Signal</keyword>